<keyword evidence="3" id="KW-1185">Reference proteome</keyword>
<feature type="region of interest" description="Disordered" evidence="1">
    <location>
        <begin position="196"/>
        <end position="218"/>
    </location>
</feature>
<feature type="region of interest" description="Disordered" evidence="1">
    <location>
        <begin position="129"/>
        <end position="151"/>
    </location>
</feature>
<sequence length="247" mass="28567">MLSVRQEGWRLPSGLWVQLVSVIECNHRRASAHTRIQRQRRQLDALSKPSGELELDLSSITKTELQELLKKIRNKPRERENRKGEENRFKKVNDIAELNEMKQKRIDKLEKMVWKEMKTMRKQMIRCRKELKDGETSTEAQDEEAGGSAELQEAPNKLVDASSFFLLSYLLIDNFVVGVWKEMKTMRKQMIRCRKELKDGETSTEAQDEEAGGSAELQEAPNKLVDASSFFLLMGCLFQGFVPSFEP</sequence>
<dbReference type="EMBL" id="KE344035">
    <property type="protein sequence ID" value="EXB51263.1"/>
    <property type="molecule type" value="Genomic_DNA"/>
</dbReference>
<name>W9QRD2_9ROSA</name>
<protein>
    <submittedName>
        <fullName evidence="2">Uncharacterized protein</fullName>
    </submittedName>
</protein>
<evidence type="ECO:0000256" key="1">
    <source>
        <dbReference type="SAM" id="MobiDB-lite"/>
    </source>
</evidence>
<dbReference type="Proteomes" id="UP000030645">
    <property type="component" value="Unassembled WGS sequence"/>
</dbReference>
<evidence type="ECO:0000313" key="3">
    <source>
        <dbReference type="Proteomes" id="UP000030645"/>
    </source>
</evidence>
<gene>
    <name evidence="2" type="ORF">L484_019256</name>
</gene>
<organism evidence="2 3">
    <name type="scientific">Morus notabilis</name>
    <dbReference type="NCBI Taxonomy" id="981085"/>
    <lineage>
        <taxon>Eukaryota</taxon>
        <taxon>Viridiplantae</taxon>
        <taxon>Streptophyta</taxon>
        <taxon>Embryophyta</taxon>
        <taxon>Tracheophyta</taxon>
        <taxon>Spermatophyta</taxon>
        <taxon>Magnoliopsida</taxon>
        <taxon>eudicotyledons</taxon>
        <taxon>Gunneridae</taxon>
        <taxon>Pentapetalae</taxon>
        <taxon>rosids</taxon>
        <taxon>fabids</taxon>
        <taxon>Rosales</taxon>
        <taxon>Moraceae</taxon>
        <taxon>Moreae</taxon>
        <taxon>Morus</taxon>
    </lineage>
</organism>
<evidence type="ECO:0000313" key="2">
    <source>
        <dbReference type="EMBL" id="EXB51263.1"/>
    </source>
</evidence>
<dbReference type="AlphaFoldDB" id="W9QRD2"/>
<reference evidence="3" key="1">
    <citation type="submission" date="2013-01" db="EMBL/GenBank/DDBJ databases">
        <title>Draft Genome Sequence of a Mulberry Tree, Morus notabilis C.K. Schneid.</title>
        <authorList>
            <person name="He N."/>
            <person name="Zhao S."/>
        </authorList>
    </citation>
    <scope>NUCLEOTIDE SEQUENCE</scope>
</reference>
<proteinExistence type="predicted"/>
<accession>W9QRD2</accession>